<keyword evidence="3" id="KW-1185">Reference proteome</keyword>
<feature type="transmembrane region" description="Helical" evidence="1">
    <location>
        <begin position="152"/>
        <end position="177"/>
    </location>
</feature>
<dbReference type="EMBL" id="CP047344">
    <property type="protein sequence ID" value="QIF93117.1"/>
    <property type="molecule type" value="Genomic_DNA"/>
</dbReference>
<evidence type="ECO:0008006" key="4">
    <source>
        <dbReference type="Google" id="ProtNLM"/>
    </source>
</evidence>
<feature type="transmembrane region" description="Helical" evidence="1">
    <location>
        <begin position="59"/>
        <end position="76"/>
    </location>
</feature>
<protein>
    <recommendedName>
        <fullName evidence="4">IdsE2</fullName>
    </recommendedName>
</protein>
<organism evidence="2 3">
    <name type="scientific">Proteus vulgaris</name>
    <dbReference type="NCBI Taxonomy" id="585"/>
    <lineage>
        <taxon>Bacteria</taxon>
        <taxon>Pseudomonadati</taxon>
        <taxon>Pseudomonadota</taxon>
        <taxon>Gammaproteobacteria</taxon>
        <taxon>Enterobacterales</taxon>
        <taxon>Morganellaceae</taxon>
        <taxon>Proteus</taxon>
    </lineage>
</organism>
<proteinExistence type="predicted"/>
<evidence type="ECO:0000256" key="1">
    <source>
        <dbReference type="SAM" id="Phobius"/>
    </source>
</evidence>
<accession>A0A6G6SFB1</accession>
<keyword evidence="1" id="KW-0472">Membrane</keyword>
<dbReference type="RefSeq" id="WP_072070743.1">
    <property type="nucleotide sequence ID" value="NZ_CP047344.1"/>
</dbReference>
<reference evidence="2 3" key="1">
    <citation type="submission" date="2020-01" db="EMBL/GenBank/DDBJ databases">
        <title>The genomic epidemiology of tigecycline resistance gene tet(X) variants in a swine farm in China.</title>
        <authorList>
            <person name="Peng K."/>
            <person name="Li R."/>
        </authorList>
    </citation>
    <scope>NUCLEOTIDE SEQUENCE [LARGE SCALE GENOMIC DNA]</scope>
    <source>
        <strain evidence="2 3">ZN3</strain>
    </source>
</reference>
<keyword evidence="1" id="KW-0812">Transmembrane</keyword>
<dbReference type="Proteomes" id="UP000503287">
    <property type="component" value="Chromosome"/>
</dbReference>
<name>A0A6G6SFB1_PROVU</name>
<dbReference type="AlphaFoldDB" id="A0A6G6SFB1"/>
<sequence length="308" mass="36642">MASLFSGTNNPHKIEMNLFKEDNDNYNSSVKLKDFDFLNELNEDECEIDSPNRNIIKNMAIPIFIVLFFSFIYLLHDKCERIYYGTIRFEESVKIYEKDYDKEYSVVSNSWKEIYDAYKPYFNQKVTYWDYLKAYYSGDFYQGTKNAIYQEIALFSMPLIGMILMGLIIFYMPWVVLKVDRKRQILYVWNSRQLLVTRYRDAEFGYAGTLMFLKFYCLDKKTGKLIEGYFKPNISYSTGLLVSRTAENKHFVTFINTFMKEGRDAISQTNYRRRKPLFWFNKNPLPADFEQQVSCTLAEIDKKKISNA</sequence>
<gene>
    <name evidence="2" type="ORF">GTH24_04035</name>
</gene>
<keyword evidence="1" id="KW-1133">Transmembrane helix</keyword>
<evidence type="ECO:0000313" key="2">
    <source>
        <dbReference type="EMBL" id="QIF93117.1"/>
    </source>
</evidence>
<evidence type="ECO:0000313" key="3">
    <source>
        <dbReference type="Proteomes" id="UP000503287"/>
    </source>
</evidence>